<dbReference type="AlphaFoldDB" id="A0A1Y2IMD2"/>
<gene>
    <name evidence="2" type="ORF">PYCCODRAFT_1478260</name>
</gene>
<evidence type="ECO:0000256" key="1">
    <source>
        <dbReference type="SAM" id="MobiDB-lite"/>
    </source>
</evidence>
<keyword evidence="3" id="KW-1185">Reference proteome</keyword>
<evidence type="ECO:0000313" key="3">
    <source>
        <dbReference type="Proteomes" id="UP000193067"/>
    </source>
</evidence>
<proteinExistence type="predicted"/>
<dbReference type="Proteomes" id="UP000193067">
    <property type="component" value="Unassembled WGS sequence"/>
</dbReference>
<feature type="compositionally biased region" description="Basic residues" evidence="1">
    <location>
        <begin position="156"/>
        <end position="175"/>
    </location>
</feature>
<dbReference type="EMBL" id="KZ084109">
    <property type="protein sequence ID" value="OSD01833.1"/>
    <property type="molecule type" value="Genomic_DNA"/>
</dbReference>
<sequence>MPARTTCRSFLWFYMLDSLPAKPSLGAAVRASWRSSPVLQTLQSGTNAFSMNAPPRAPVLPHRLIPVPVPRQKARDVFARYIRAEHLADFQHMKLYTRSIIEEQLDKKLIWTRQDKQAVEGLVADVLQRYPAFASYENSWPIRFYGQHAFQELRRKKRCRSSNGQRSHHAARKPPAHASGDCCASKRVEVRRSSRLASRHAAANSSMGEEEEVSTSRSRCPMVRPASAALPRKDTANRGRYAISRASEATSGVRIVVMGQLTGGEQDVLGFLIGVDRSLASLLDRFRYAGITSRDRLEHVARWTPEEREMFMLRELRVSAYEQKLVSDALARFTKSTL</sequence>
<protein>
    <submittedName>
        <fullName evidence="2">Uncharacterized protein</fullName>
    </submittedName>
</protein>
<accession>A0A1Y2IMD2</accession>
<evidence type="ECO:0000313" key="2">
    <source>
        <dbReference type="EMBL" id="OSD01833.1"/>
    </source>
</evidence>
<dbReference type="OrthoDB" id="2752979at2759"/>
<reference evidence="2 3" key="1">
    <citation type="journal article" date="2015" name="Biotechnol. Biofuels">
        <title>Enhanced degradation of softwood versus hardwood by the white-rot fungus Pycnoporus coccineus.</title>
        <authorList>
            <person name="Couturier M."/>
            <person name="Navarro D."/>
            <person name="Chevret D."/>
            <person name="Henrissat B."/>
            <person name="Piumi F."/>
            <person name="Ruiz-Duenas F.J."/>
            <person name="Martinez A.T."/>
            <person name="Grigoriev I.V."/>
            <person name="Riley R."/>
            <person name="Lipzen A."/>
            <person name="Berrin J.G."/>
            <person name="Master E.R."/>
            <person name="Rosso M.N."/>
        </authorList>
    </citation>
    <scope>NUCLEOTIDE SEQUENCE [LARGE SCALE GENOMIC DNA]</scope>
    <source>
        <strain evidence="2 3">BRFM310</strain>
    </source>
</reference>
<organism evidence="2 3">
    <name type="scientific">Trametes coccinea (strain BRFM310)</name>
    <name type="common">Pycnoporus coccineus</name>
    <dbReference type="NCBI Taxonomy" id="1353009"/>
    <lineage>
        <taxon>Eukaryota</taxon>
        <taxon>Fungi</taxon>
        <taxon>Dikarya</taxon>
        <taxon>Basidiomycota</taxon>
        <taxon>Agaricomycotina</taxon>
        <taxon>Agaricomycetes</taxon>
        <taxon>Polyporales</taxon>
        <taxon>Polyporaceae</taxon>
        <taxon>Trametes</taxon>
    </lineage>
</organism>
<feature type="region of interest" description="Disordered" evidence="1">
    <location>
        <begin position="156"/>
        <end position="228"/>
    </location>
</feature>
<name>A0A1Y2IMD2_TRAC3</name>